<keyword evidence="5" id="KW-0808">Transferase</keyword>
<reference evidence="10 11" key="1">
    <citation type="journal article" date="2018" name="MBio">
        <title>Comparative Genomics Reveals the Core Gene Toolbox for the Fungus-Insect Symbiosis.</title>
        <authorList>
            <person name="Wang Y."/>
            <person name="Stata M."/>
            <person name="Wang W."/>
            <person name="Stajich J.E."/>
            <person name="White M.M."/>
            <person name="Moncalvo J.M."/>
        </authorList>
    </citation>
    <scope>NUCLEOTIDE SEQUENCE [LARGE SCALE GENOMIC DNA]</scope>
    <source>
        <strain evidence="10 11">SWE-8-4</strain>
    </source>
</reference>
<keyword evidence="8 9" id="KW-0539">Nucleus</keyword>
<comment type="caution">
    <text evidence="10">The sequence shown here is derived from an EMBL/GenBank/DDBJ whole genome shotgun (WGS) entry which is preliminary data.</text>
</comment>
<keyword evidence="4 9" id="KW-0507">mRNA processing</keyword>
<keyword evidence="11" id="KW-1185">Reference proteome</keyword>
<evidence type="ECO:0000256" key="3">
    <source>
        <dbReference type="ARBA" id="ARBA00007677"/>
    </source>
</evidence>
<dbReference type="InterPro" id="IPR002685">
    <property type="entry name" value="Glyco_trans_15"/>
</dbReference>
<dbReference type="GO" id="GO:0000026">
    <property type="term" value="F:alpha-1,2-mannosyltransferase activity"/>
    <property type="evidence" value="ECO:0007669"/>
    <property type="project" value="TreeGrafter"/>
</dbReference>
<evidence type="ECO:0000256" key="2">
    <source>
        <dbReference type="ARBA" id="ARBA00006164"/>
    </source>
</evidence>
<dbReference type="InterPro" id="IPR029044">
    <property type="entry name" value="Nucleotide-diphossugar_trans"/>
</dbReference>
<keyword evidence="7 9" id="KW-0508">mRNA splicing</keyword>
<dbReference type="OrthoDB" id="190958at2759"/>
<evidence type="ECO:0000313" key="10">
    <source>
        <dbReference type="EMBL" id="PVU95855.1"/>
    </source>
</evidence>
<sequence>MANFTVKDAISIHGTDPQHLFEKIVRTRIHDSIFWKERCFGLNASGILELASELTYVGGCYGGAEKPSEFICIALKMLQIQPDKDIIYEFINQDDFKYVRILGAFYLRLVGKHTEIYSQLEPLYNDYRKIRIRNSDSSFSLSYVDEFIDELLTKDRICNTTFPRITSRYILENRGDLSPRISALQLDDDPSILYYSRQGIQHTQRDNVLDDKGFDEVANFKDYRLKKISLANVNQNNYDTSSTDKINAGFVGLVRNSDLDGIVSTIRQIDDRFNRNYNYPIILLNNQEFTKEFKETVSRITRSKVLFGHVNGDAWSYPRWINQTKVRTERITKKYAYAHSESYRFMCRYMSGYIFNHPLVRDLDYYWRIEPNIQFYCDIDYDPFVYMKKNNKVYGWVISMTESQETIRTLWKTTKMFLSRHPEYLNPQSNVRWILDNKGNYNGCHFWSNFEIVDLRFYRSKEYLRYFNFLDRSGGFFYERWGDAPVHSIAASLFLNSDQLHFFSDIGYHHSPIGYCPDKSDTNLRCACGNKKNLAHYLPCFRNWKRLHDTID</sequence>
<dbReference type="Pfam" id="PF03371">
    <property type="entry name" value="PRP38"/>
    <property type="match status" value="1"/>
</dbReference>
<evidence type="ECO:0000256" key="9">
    <source>
        <dbReference type="RuleBase" id="RU367025"/>
    </source>
</evidence>
<dbReference type="SUPFAM" id="SSF53448">
    <property type="entry name" value="Nucleotide-diphospho-sugar transferases"/>
    <property type="match status" value="1"/>
</dbReference>
<keyword evidence="6 9" id="KW-0747">Spliceosome</keyword>
<evidence type="ECO:0000256" key="4">
    <source>
        <dbReference type="ARBA" id="ARBA00022664"/>
    </source>
</evidence>
<proteinExistence type="inferred from homology"/>
<dbReference type="PANTHER" id="PTHR31121">
    <property type="entry name" value="ALPHA-1,2 MANNOSYLTRANSFERASE KTR1"/>
    <property type="match status" value="1"/>
</dbReference>
<dbReference type="PANTHER" id="PTHR31121:SF6">
    <property type="entry name" value="ALPHA-1,2 MANNOSYLTRANSFERASE KTR1"/>
    <property type="match status" value="1"/>
</dbReference>
<dbReference type="GO" id="GO:0005794">
    <property type="term" value="C:Golgi apparatus"/>
    <property type="evidence" value="ECO:0007669"/>
    <property type="project" value="TreeGrafter"/>
</dbReference>
<evidence type="ECO:0000256" key="6">
    <source>
        <dbReference type="ARBA" id="ARBA00022728"/>
    </source>
</evidence>
<accession>A0A2T9YU35</accession>
<dbReference type="Pfam" id="PF01793">
    <property type="entry name" value="Glyco_transf_15"/>
    <property type="match status" value="1"/>
</dbReference>
<comment type="subcellular location">
    <subcellularLocation>
        <location evidence="1 9">Nucleus</location>
    </subcellularLocation>
</comment>
<comment type="function">
    <text evidence="9">Required for pre-mRNA splicing.</text>
</comment>
<name>A0A2T9YU35_9FUNG</name>
<evidence type="ECO:0000313" key="11">
    <source>
        <dbReference type="Proteomes" id="UP000245383"/>
    </source>
</evidence>
<dbReference type="GO" id="GO:0016020">
    <property type="term" value="C:membrane"/>
    <property type="evidence" value="ECO:0007669"/>
    <property type="project" value="InterPro"/>
</dbReference>
<evidence type="ECO:0000256" key="7">
    <source>
        <dbReference type="ARBA" id="ARBA00023187"/>
    </source>
</evidence>
<dbReference type="AlphaFoldDB" id="A0A2T9YU35"/>
<dbReference type="GO" id="GO:0000032">
    <property type="term" value="P:cell wall mannoprotein biosynthetic process"/>
    <property type="evidence" value="ECO:0007669"/>
    <property type="project" value="TreeGrafter"/>
</dbReference>
<dbReference type="GO" id="GO:0000398">
    <property type="term" value="P:mRNA splicing, via spliceosome"/>
    <property type="evidence" value="ECO:0007669"/>
    <property type="project" value="UniProtKB-UniRule"/>
</dbReference>
<dbReference type="Proteomes" id="UP000245383">
    <property type="component" value="Unassembled WGS sequence"/>
</dbReference>
<dbReference type="EMBL" id="MBFR01000045">
    <property type="protein sequence ID" value="PVU95855.1"/>
    <property type="molecule type" value="Genomic_DNA"/>
</dbReference>
<dbReference type="FunFam" id="3.90.550.10:FF:000051">
    <property type="entry name" value="Alpha-1,2-mannosyltransferase (Ktr4)"/>
    <property type="match status" value="1"/>
</dbReference>
<comment type="similarity">
    <text evidence="3">Belongs to the glycosyltransferase 15 family.</text>
</comment>
<evidence type="ECO:0000256" key="8">
    <source>
        <dbReference type="ARBA" id="ARBA00023242"/>
    </source>
</evidence>
<evidence type="ECO:0000256" key="5">
    <source>
        <dbReference type="ARBA" id="ARBA00022679"/>
    </source>
</evidence>
<gene>
    <name evidence="10" type="ORF">BB561_001567</name>
</gene>
<protein>
    <recommendedName>
        <fullName evidence="9">Pre-mRNA-splicing factor 38</fullName>
    </recommendedName>
</protein>
<dbReference type="InterPro" id="IPR005037">
    <property type="entry name" value="PRP38"/>
</dbReference>
<comment type="similarity">
    <text evidence="2 9">Belongs to the PRP38 family.</text>
</comment>
<organism evidence="10 11">
    <name type="scientific">Smittium simulii</name>
    <dbReference type="NCBI Taxonomy" id="133385"/>
    <lineage>
        <taxon>Eukaryota</taxon>
        <taxon>Fungi</taxon>
        <taxon>Fungi incertae sedis</taxon>
        <taxon>Zoopagomycota</taxon>
        <taxon>Kickxellomycotina</taxon>
        <taxon>Harpellomycetes</taxon>
        <taxon>Harpellales</taxon>
        <taxon>Legeriomycetaceae</taxon>
        <taxon>Smittium</taxon>
    </lineage>
</organism>
<dbReference type="Gene3D" id="3.90.550.10">
    <property type="entry name" value="Spore Coat Polysaccharide Biosynthesis Protein SpsA, Chain A"/>
    <property type="match status" value="1"/>
</dbReference>
<dbReference type="GO" id="GO:0006487">
    <property type="term" value="P:protein N-linked glycosylation"/>
    <property type="evidence" value="ECO:0007669"/>
    <property type="project" value="TreeGrafter"/>
</dbReference>
<dbReference type="GO" id="GO:0005681">
    <property type="term" value="C:spliceosomal complex"/>
    <property type="evidence" value="ECO:0007669"/>
    <property type="project" value="UniProtKB-KW"/>
</dbReference>
<evidence type="ECO:0000256" key="1">
    <source>
        <dbReference type="ARBA" id="ARBA00004123"/>
    </source>
</evidence>